<evidence type="ECO:0000256" key="15">
    <source>
        <dbReference type="ARBA" id="ARBA00023285"/>
    </source>
</evidence>
<comment type="caution">
    <text evidence="24">The sequence shown here is derived from an EMBL/GenBank/DDBJ whole genome shotgun (WGS) entry which is preliminary data.</text>
</comment>
<evidence type="ECO:0000256" key="5">
    <source>
        <dbReference type="ARBA" id="ARBA00012308"/>
    </source>
</evidence>
<comment type="catalytic activity">
    <reaction evidence="21">
        <text>2 cob(II)alamin-[cyanocobalamin reductase] + 2 hydrogen cyanide + NADP(+) = 2 cyanocob(III)alamin + 2 apo-[cyanocobalamin reductase] + NADPH + H(+)</text>
        <dbReference type="Rhea" id="RHEA:16113"/>
        <dbReference type="Rhea" id="RHEA-COMP:14717"/>
        <dbReference type="Rhea" id="RHEA-COMP:14718"/>
        <dbReference type="ChEBI" id="CHEBI:15378"/>
        <dbReference type="ChEBI" id="CHEBI:16304"/>
        <dbReference type="ChEBI" id="CHEBI:17439"/>
        <dbReference type="ChEBI" id="CHEBI:18407"/>
        <dbReference type="ChEBI" id="CHEBI:57783"/>
        <dbReference type="ChEBI" id="CHEBI:58349"/>
        <dbReference type="ChEBI" id="CHEBI:83228"/>
        <dbReference type="EC" id="1.16.1.6"/>
    </reaction>
    <physiologicalReaction direction="right-to-left" evidence="21">
        <dbReference type="Rhea" id="RHEA:16115"/>
    </physiologicalReaction>
</comment>
<dbReference type="EC" id="2.5.1.151" evidence="5"/>
<evidence type="ECO:0000256" key="17">
    <source>
        <dbReference type="ARBA" id="ARBA00031313"/>
    </source>
</evidence>
<dbReference type="PANTHER" id="PTHR31457:SF2">
    <property type="entry name" value="CYANOCOBALAMIN REDUCTASE _ ALKYLCOBALAMIN DEALKYLASE"/>
    <property type="match status" value="1"/>
</dbReference>
<evidence type="ECO:0000256" key="18">
    <source>
        <dbReference type="ARBA" id="ARBA00031815"/>
    </source>
</evidence>
<keyword evidence="15" id="KW-0170">Cobalt</keyword>
<dbReference type="STRING" id="623744.A0A553N153"/>
<comment type="similarity">
    <text evidence="4">Belongs to the MMACHC family.</text>
</comment>
<evidence type="ECO:0000256" key="21">
    <source>
        <dbReference type="ARBA" id="ARBA00047958"/>
    </source>
</evidence>
<dbReference type="GO" id="GO:0071949">
    <property type="term" value="F:FAD binding"/>
    <property type="evidence" value="ECO:0007669"/>
    <property type="project" value="TreeGrafter"/>
</dbReference>
<evidence type="ECO:0000256" key="9">
    <source>
        <dbReference type="ARBA" id="ARBA00022628"/>
    </source>
</evidence>
<evidence type="ECO:0000256" key="14">
    <source>
        <dbReference type="ARBA" id="ARBA00023002"/>
    </source>
</evidence>
<dbReference type="GO" id="GO:0009235">
    <property type="term" value="P:cobalamin metabolic process"/>
    <property type="evidence" value="ECO:0007669"/>
    <property type="project" value="TreeGrafter"/>
</dbReference>
<keyword evidence="13" id="KW-0521">NADP</keyword>
<comment type="subcellular location">
    <subcellularLocation>
        <location evidence="3">Cytoplasm</location>
    </subcellularLocation>
</comment>
<evidence type="ECO:0000256" key="8">
    <source>
        <dbReference type="ARBA" id="ARBA00022490"/>
    </source>
</evidence>
<evidence type="ECO:0000256" key="16">
    <source>
        <dbReference type="ARBA" id="ARBA00031056"/>
    </source>
</evidence>
<evidence type="ECO:0000256" key="23">
    <source>
        <dbReference type="ARBA" id="ARBA00049505"/>
    </source>
</evidence>
<keyword evidence="10" id="KW-0285">Flavoprotein</keyword>
<evidence type="ECO:0000256" key="7">
    <source>
        <dbReference type="ARBA" id="ARBA00014027"/>
    </source>
</evidence>
<dbReference type="PANTHER" id="PTHR31457">
    <property type="entry name" value="METHYLMALONIC ACIDURIA AND HOMOCYSTINURIA TYPE C PROTEIN"/>
    <property type="match status" value="1"/>
</dbReference>
<evidence type="ECO:0000256" key="12">
    <source>
        <dbReference type="ARBA" id="ARBA00022827"/>
    </source>
</evidence>
<keyword evidence="12" id="KW-0274">FAD</keyword>
<proteinExistence type="inferred from homology"/>
<dbReference type="AlphaFoldDB" id="A0A553N153"/>
<dbReference type="EMBL" id="SRMA01027142">
    <property type="protein sequence ID" value="TRY59160.1"/>
    <property type="molecule type" value="Genomic_DNA"/>
</dbReference>
<accession>A0A553N153</accession>
<protein>
    <recommendedName>
        <fullName evidence="7">Cyanocobalamin reductase / alkylcobalamin dealkylase</fullName>
        <ecNumber evidence="6">1.16.1.6</ecNumber>
        <ecNumber evidence="5">2.5.1.151</ecNumber>
    </recommendedName>
    <alternativeName>
        <fullName evidence="19">Alkylcobalamin:glutathione S-alkyltransferase</fullName>
    </alternativeName>
    <alternativeName>
        <fullName evidence="18">CblC</fullName>
    </alternativeName>
    <alternativeName>
        <fullName evidence="17">Cyanocobalamin reductase (cyanide-eliminating)</fullName>
    </alternativeName>
    <alternativeName>
        <fullName evidence="16">Methylmalonic aciduria and homocystinuria type C protein</fullName>
    </alternativeName>
</protein>
<keyword evidence="8" id="KW-0963">Cytoplasm</keyword>
<keyword evidence="11" id="KW-0288">FMN</keyword>
<name>A0A553N153_9TELE</name>
<dbReference type="InterPro" id="IPR032037">
    <property type="entry name" value="MMACHC"/>
</dbReference>
<evidence type="ECO:0000256" key="19">
    <source>
        <dbReference type="ARBA" id="ARBA00032650"/>
    </source>
</evidence>
<gene>
    <name evidence="24" type="ORF">DNTS_032408</name>
</gene>
<dbReference type="GO" id="GO:0033787">
    <property type="term" value="F:cyanocobalamin reductase (cyanide-eliminating) (NADP+) activity"/>
    <property type="evidence" value="ECO:0007669"/>
    <property type="project" value="UniProtKB-EC"/>
</dbReference>
<evidence type="ECO:0000313" key="24">
    <source>
        <dbReference type="EMBL" id="TRY59160.1"/>
    </source>
</evidence>
<comment type="catalytic activity">
    <reaction evidence="23">
        <text>apo-[alkylcobalamin reductase] + an R-cob(III)alamin + glutathione = cob(I)alamin-[alkylcobalamin reductase] + an S-substituted glutathione + H(+)</text>
        <dbReference type="Rhea" id="RHEA:40719"/>
        <dbReference type="Rhea" id="RHEA-COMP:14730"/>
        <dbReference type="Rhea" id="RHEA-COMP:14731"/>
        <dbReference type="ChEBI" id="CHEBI:15378"/>
        <dbReference type="ChEBI" id="CHEBI:57925"/>
        <dbReference type="ChEBI" id="CHEBI:60488"/>
        <dbReference type="ChEBI" id="CHEBI:83228"/>
        <dbReference type="ChEBI" id="CHEBI:90779"/>
        <dbReference type="ChEBI" id="CHEBI:140785"/>
        <dbReference type="EC" id="2.5.1.151"/>
    </reaction>
    <physiologicalReaction direction="left-to-right" evidence="23">
        <dbReference type="Rhea" id="RHEA:40720"/>
    </physiologicalReaction>
</comment>
<evidence type="ECO:0000256" key="20">
    <source>
        <dbReference type="ARBA" id="ARBA00047294"/>
    </source>
</evidence>
<comment type="catalytic activity">
    <reaction evidence="22">
        <text>apo-[alkylcobalamin reductase] + adenosylcob(III)alamin + glutathione = S-adenosylglutathione + cob(I)alamin-[alkylcobalamin reductase] + H(+)</text>
        <dbReference type="Rhea" id="RHEA:63136"/>
        <dbReference type="Rhea" id="RHEA-COMP:14730"/>
        <dbReference type="Rhea" id="RHEA-COMP:14731"/>
        <dbReference type="ChEBI" id="CHEBI:15378"/>
        <dbReference type="ChEBI" id="CHEBI:18408"/>
        <dbReference type="ChEBI" id="CHEBI:57925"/>
        <dbReference type="ChEBI" id="CHEBI:60488"/>
        <dbReference type="ChEBI" id="CHEBI:83228"/>
        <dbReference type="ChEBI" id="CHEBI:146184"/>
        <dbReference type="EC" id="2.5.1.151"/>
    </reaction>
    <physiologicalReaction direction="left-to-right" evidence="22">
        <dbReference type="Rhea" id="RHEA:63137"/>
    </physiologicalReaction>
</comment>
<dbReference type="EC" id="1.16.1.6" evidence="6"/>
<dbReference type="Pfam" id="PF16690">
    <property type="entry name" value="MMACHC"/>
    <property type="match status" value="1"/>
</dbReference>
<evidence type="ECO:0000256" key="6">
    <source>
        <dbReference type="ARBA" id="ARBA00012666"/>
    </source>
</evidence>
<dbReference type="Proteomes" id="UP000316079">
    <property type="component" value="Unassembled WGS sequence"/>
</dbReference>
<evidence type="ECO:0000256" key="1">
    <source>
        <dbReference type="ARBA" id="ARBA00001917"/>
    </source>
</evidence>
<dbReference type="GO" id="GO:0005737">
    <property type="term" value="C:cytoplasm"/>
    <property type="evidence" value="ECO:0007669"/>
    <property type="project" value="UniProtKB-SubCell"/>
</dbReference>
<dbReference type="OrthoDB" id="409189at2759"/>
<evidence type="ECO:0000256" key="22">
    <source>
        <dbReference type="ARBA" id="ARBA00048537"/>
    </source>
</evidence>
<reference evidence="24 25" key="1">
    <citation type="journal article" date="2019" name="Sci. Data">
        <title>Hybrid genome assembly and annotation of Danionella translucida.</title>
        <authorList>
            <person name="Kadobianskyi M."/>
            <person name="Schulze L."/>
            <person name="Schuelke M."/>
            <person name="Judkewitz B."/>
        </authorList>
    </citation>
    <scope>NUCLEOTIDE SEQUENCE [LARGE SCALE GENOMIC DNA]</scope>
    <source>
        <strain evidence="24 25">Bolton</strain>
    </source>
</reference>
<comment type="cofactor">
    <cofactor evidence="1">
        <name>FMN</name>
        <dbReference type="ChEBI" id="CHEBI:58210"/>
    </cofactor>
</comment>
<evidence type="ECO:0000256" key="10">
    <source>
        <dbReference type="ARBA" id="ARBA00022630"/>
    </source>
</evidence>
<evidence type="ECO:0000256" key="3">
    <source>
        <dbReference type="ARBA" id="ARBA00004496"/>
    </source>
</evidence>
<comment type="cofactor">
    <cofactor evidence="2">
        <name>FAD</name>
        <dbReference type="ChEBI" id="CHEBI:57692"/>
    </cofactor>
</comment>
<evidence type="ECO:0000256" key="11">
    <source>
        <dbReference type="ARBA" id="ARBA00022643"/>
    </source>
</evidence>
<keyword evidence="25" id="KW-1185">Reference proteome</keyword>
<dbReference type="GO" id="GO:0032451">
    <property type="term" value="F:demethylase activity"/>
    <property type="evidence" value="ECO:0007669"/>
    <property type="project" value="TreeGrafter"/>
</dbReference>
<dbReference type="GO" id="GO:0031419">
    <property type="term" value="F:cobalamin binding"/>
    <property type="evidence" value="ECO:0007669"/>
    <property type="project" value="UniProtKB-KW"/>
</dbReference>
<organism evidence="24 25">
    <name type="scientific">Danionella cerebrum</name>
    <dbReference type="NCBI Taxonomy" id="2873325"/>
    <lineage>
        <taxon>Eukaryota</taxon>
        <taxon>Metazoa</taxon>
        <taxon>Chordata</taxon>
        <taxon>Craniata</taxon>
        <taxon>Vertebrata</taxon>
        <taxon>Euteleostomi</taxon>
        <taxon>Actinopterygii</taxon>
        <taxon>Neopterygii</taxon>
        <taxon>Teleostei</taxon>
        <taxon>Ostariophysi</taxon>
        <taxon>Cypriniformes</taxon>
        <taxon>Danionidae</taxon>
        <taxon>Danioninae</taxon>
        <taxon>Danionella</taxon>
    </lineage>
</organism>
<dbReference type="CDD" id="cd12959">
    <property type="entry name" value="MMACHC-like"/>
    <property type="match status" value="1"/>
</dbReference>
<evidence type="ECO:0000313" key="25">
    <source>
        <dbReference type="Proteomes" id="UP000316079"/>
    </source>
</evidence>
<keyword evidence="14" id="KW-0560">Oxidoreductase</keyword>
<evidence type="ECO:0000256" key="13">
    <source>
        <dbReference type="ARBA" id="ARBA00022857"/>
    </source>
</evidence>
<comment type="catalytic activity">
    <reaction evidence="20">
        <text>apo-[alkylcobalamin reductase] + methylcob(III)alamin + glutathione = S-methyl glutathione + cob(I)alamin-[alkylcobalamin reductase] + H(+)</text>
        <dbReference type="Rhea" id="RHEA:63132"/>
        <dbReference type="Rhea" id="RHEA-COMP:14730"/>
        <dbReference type="Rhea" id="RHEA-COMP:14731"/>
        <dbReference type="ChEBI" id="CHEBI:15378"/>
        <dbReference type="ChEBI" id="CHEBI:28115"/>
        <dbReference type="ChEBI" id="CHEBI:57925"/>
        <dbReference type="ChEBI" id="CHEBI:60488"/>
        <dbReference type="ChEBI" id="CHEBI:83228"/>
        <dbReference type="ChEBI" id="CHEBI:141467"/>
        <dbReference type="EC" id="2.5.1.151"/>
    </reaction>
    <physiologicalReaction direction="left-to-right" evidence="20">
        <dbReference type="Rhea" id="RHEA:63133"/>
    </physiologicalReaction>
</comment>
<keyword evidence="9" id="KW-0846">Cobalamin</keyword>
<sequence>MLSDNNTTRENMALSCAGVGEFIEAFSDTLKPQGYEVYPFKVGFYNAVVSPAHHLQYSSDSLALVVLSTPSMFERSFLPFLRSEGCEGLSDPIDQCTKHRLTVAISACFPDHSVDVSYDYEMLPSRRPKFLAQTAAHVSGAAYYYQKSDIHHPPWGEKKMFGVCVHPQLGGWFAIRALLVFSEVQVGADFLQKAPQDCVCSQHDRIRLLEQFNHHWRDSSYRDITNSEERYSEQQIEYFLTAPDQRGALLRHWGFNTT</sequence>
<evidence type="ECO:0000256" key="2">
    <source>
        <dbReference type="ARBA" id="ARBA00001974"/>
    </source>
</evidence>
<evidence type="ECO:0000256" key="4">
    <source>
        <dbReference type="ARBA" id="ARBA00007762"/>
    </source>
</evidence>